<dbReference type="Gene3D" id="3.40.640.10">
    <property type="entry name" value="Type I PLP-dependent aspartate aminotransferase-like (Major domain)"/>
    <property type="match status" value="1"/>
</dbReference>
<dbReference type="Gene3D" id="1.20.1340.10">
    <property type="entry name" value="dopa decarboxylase, N-terminal domain"/>
    <property type="match status" value="1"/>
</dbReference>
<comment type="subunit">
    <text evidence="2">Homodimer.</text>
</comment>
<dbReference type="InterPro" id="IPR010977">
    <property type="entry name" value="Aromatic_deC"/>
</dbReference>
<reference evidence="10 11" key="1">
    <citation type="submission" date="2024-11" db="EMBL/GenBank/DDBJ databases">
        <title>Adaptive evolution of stress response genes in parasites aligns with host niche diversity.</title>
        <authorList>
            <person name="Hahn C."/>
            <person name="Resl P."/>
        </authorList>
    </citation>
    <scope>NUCLEOTIDE SEQUENCE [LARGE SCALE GENOMIC DNA]</scope>
    <source>
        <strain evidence="10">EGGRZ-B1_66</strain>
        <tissue evidence="10">Body</tissue>
    </source>
</reference>
<comment type="caution">
    <text evidence="10">The sequence shown here is derived from an EMBL/GenBank/DDBJ whole genome shotgun (WGS) entry which is preliminary data.</text>
</comment>
<sequence>MDPEELEQHAKKMVETMVHYFRTLDSLKVLPQVKPGFLTDCVPKEAPVEGESVDDMLADVERLIIPGTTHWLSPSMHAYFPALTSVPSILGDMLSLALNSLCFTWASCPSGTELEMVVMDWLAKMLDLPSQFLHTSEDSNGGGVILTTCSEGTLNSLLAARRRAIDNYRFLQVEQSKELSDSEINGKLIAYCSDLAHSSLEKNSLIALVRIRFLETDPQTGGLRGNVLWKAIETDLNDGLVPFY</sequence>
<keyword evidence="6 9" id="KW-0663">Pyridoxal phosphate</keyword>
<keyword evidence="11" id="KW-1185">Reference proteome</keyword>
<evidence type="ECO:0000256" key="6">
    <source>
        <dbReference type="ARBA" id="ARBA00022898"/>
    </source>
</evidence>
<dbReference type="EMBL" id="JBJKFK010005853">
    <property type="protein sequence ID" value="KAL3308107.1"/>
    <property type="molecule type" value="Genomic_DNA"/>
</dbReference>
<dbReference type="Proteomes" id="UP001626550">
    <property type="component" value="Unassembled WGS sequence"/>
</dbReference>
<evidence type="ECO:0000256" key="5">
    <source>
        <dbReference type="ARBA" id="ARBA00022793"/>
    </source>
</evidence>
<accession>A0ABD2PMK6</accession>
<dbReference type="GO" id="GO:0004398">
    <property type="term" value="F:histidine decarboxylase activity"/>
    <property type="evidence" value="ECO:0007669"/>
    <property type="project" value="UniProtKB-EC"/>
</dbReference>
<evidence type="ECO:0000256" key="7">
    <source>
        <dbReference type="ARBA" id="ARBA00023239"/>
    </source>
</evidence>
<comment type="cofactor">
    <cofactor evidence="1 9">
        <name>pyridoxal 5'-phosphate</name>
        <dbReference type="ChEBI" id="CHEBI:597326"/>
    </cofactor>
</comment>
<dbReference type="InterPro" id="IPR015421">
    <property type="entry name" value="PyrdxlP-dep_Trfase_major"/>
</dbReference>
<dbReference type="Pfam" id="PF00282">
    <property type="entry name" value="Pyridoxal_deC"/>
    <property type="match status" value="1"/>
</dbReference>
<feature type="non-terminal residue" evidence="10">
    <location>
        <position position="244"/>
    </location>
</feature>
<dbReference type="GO" id="GO:0042423">
    <property type="term" value="P:catecholamine biosynthetic process"/>
    <property type="evidence" value="ECO:0007669"/>
    <property type="project" value="UniProtKB-KW"/>
</dbReference>
<dbReference type="EC" id="4.1.1.22" evidence="3"/>
<dbReference type="PANTHER" id="PTHR11999:SF68">
    <property type="entry name" value="HISTIDINE DECARBOXYLASE"/>
    <property type="match status" value="1"/>
</dbReference>
<evidence type="ECO:0000256" key="4">
    <source>
        <dbReference type="ARBA" id="ARBA00022584"/>
    </source>
</evidence>
<dbReference type="InterPro" id="IPR002129">
    <property type="entry name" value="PyrdxlP-dep_de-COase"/>
</dbReference>
<evidence type="ECO:0000256" key="1">
    <source>
        <dbReference type="ARBA" id="ARBA00001933"/>
    </source>
</evidence>
<keyword evidence="4" id="KW-0127">Catecholamine biosynthesis</keyword>
<dbReference type="PANTHER" id="PTHR11999">
    <property type="entry name" value="GROUP II PYRIDOXAL-5-PHOSPHATE DECARBOXYLASE"/>
    <property type="match status" value="1"/>
</dbReference>
<evidence type="ECO:0000256" key="2">
    <source>
        <dbReference type="ARBA" id="ARBA00011738"/>
    </source>
</evidence>
<evidence type="ECO:0000256" key="8">
    <source>
        <dbReference type="ARBA" id="ARBA00039946"/>
    </source>
</evidence>
<evidence type="ECO:0000313" key="11">
    <source>
        <dbReference type="Proteomes" id="UP001626550"/>
    </source>
</evidence>
<keyword evidence="7 9" id="KW-0456">Lyase</keyword>
<evidence type="ECO:0000256" key="9">
    <source>
        <dbReference type="RuleBase" id="RU000382"/>
    </source>
</evidence>
<gene>
    <name evidence="10" type="ORF">Ciccas_013366</name>
</gene>
<comment type="similarity">
    <text evidence="9">Belongs to the group II decarboxylase family.</text>
</comment>
<dbReference type="PRINTS" id="PR00800">
    <property type="entry name" value="YHDCRBOXLASE"/>
</dbReference>
<name>A0ABD2PMK6_9PLAT</name>
<keyword evidence="5" id="KW-0210">Decarboxylase</keyword>
<dbReference type="InterPro" id="IPR015424">
    <property type="entry name" value="PyrdxlP-dep_Trfase"/>
</dbReference>
<evidence type="ECO:0000256" key="3">
    <source>
        <dbReference type="ARBA" id="ARBA00012320"/>
    </source>
</evidence>
<dbReference type="SUPFAM" id="SSF53383">
    <property type="entry name" value="PLP-dependent transferases"/>
    <property type="match status" value="1"/>
</dbReference>
<dbReference type="AlphaFoldDB" id="A0ABD2PMK6"/>
<protein>
    <recommendedName>
        <fullName evidence="8">Histidine decarboxylase</fullName>
        <ecNumber evidence="3">4.1.1.22</ecNumber>
    </recommendedName>
</protein>
<proteinExistence type="inferred from homology"/>
<organism evidence="10 11">
    <name type="scientific">Cichlidogyrus casuarinus</name>
    <dbReference type="NCBI Taxonomy" id="1844966"/>
    <lineage>
        <taxon>Eukaryota</taxon>
        <taxon>Metazoa</taxon>
        <taxon>Spiralia</taxon>
        <taxon>Lophotrochozoa</taxon>
        <taxon>Platyhelminthes</taxon>
        <taxon>Monogenea</taxon>
        <taxon>Monopisthocotylea</taxon>
        <taxon>Dactylogyridea</taxon>
        <taxon>Ancyrocephalidae</taxon>
        <taxon>Cichlidogyrus</taxon>
    </lineage>
</organism>
<evidence type="ECO:0000313" key="10">
    <source>
        <dbReference type="EMBL" id="KAL3308107.1"/>
    </source>
</evidence>